<dbReference type="AlphaFoldDB" id="A0A1B0DIK5"/>
<dbReference type="InterPro" id="IPR005135">
    <property type="entry name" value="Endo/exonuclease/phosphatase"/>
</dbReference>
<dbReference type="InterPro" id="IPR052560">
    <property type="entry name" value="RdDP_mobile_element"/>
</dbReference>
<evidence type="ECO:0000259" key="1">
    <source>
        <dbReference type="Pfam" id="PF14529"/>
    </source>
</evidence>
<dbReference type="PANTHER" id="PTHR36688">
    <property type="entry name" value="ENDO/EXONUCLEASE/PHOSPHATASE DOMAIN-CONTAINING PROTEIN"/>
    <property type="match status" value="1"/>
</dbReference>
<organism evidence="2 3">
    <name type="scientific">Phlebotomus papatasi</name>
    <name type="common">Sandfly</name>
    <dbReference type="NCBI Taxonomy" id="29031"/>
    <lineage>
        <taxon>Eukaryota</taxon>
        <taxon>Metazoa</taxon>
        <taxon>Ecdysozoa</taxon>
        <taxon>Arthropoda</taxon>
        <taxon>Hexapoda</taxon>
        <taxon>Insecta</taxon>
        <taxon>Pterygota</taxon>
        <taxon>Neoptera</taxon>
        <taxon>Endopterygota</taxon>
        <taxon>Diptera</taxon>
        <taxon>Nematocera</taxon>
        <taxon>Psychodoidea</taxon>
        <taxon>Psychodidae</taxon>
        <taxon>Phlebotomus</taxon>
        <taxon>Phlebotomus</taxon>
    </lineage>
</organism>
<dbReference type="InterPro" id="IPR036691">
    <property type="entry name" value="Endo/exonu/phosph_ase_sf"/>
</dbReference>
<dbReference type="PANTHER" id="PTHR36688:SF2">
    <property type="entry name" value="ENDONUCLEASE_EXONUCLEASE_PHOSPHATASE DOMAIN-CONTAINING PROTEIN"/>
    <property type="match status" value="1"/>
</dbReference>
<name>A0A1B0DIK5_PHLPP</name>
<dbReference type="EMBL" id="AJVK01062688">
    <property type="status" value="NOT_ANNOTATED_CDS"/>
    <property type="molecule type" value="Genomic_DNA"/>
</dbReference>
<dbReference type="Pfam" id="PF14529">
    <property type="entry name" value="Exo_endo_phos_2"/>
    <property type="match status" value="1"/>
</dbReference>
<evidence type="ECO:0000313" key="2">
    <source>
        <dbReference type="EnsemblMetazoa" id="PPAI007990-PA"/>
    </source>
</evidence>
<protein>
    <recommendedName>
        <fullName evidence="1">Endonuclease/exonuclease/phosphatase domain-containing protein</fullName>
    </recommendedName>
</protein>
<accession>A0A1B0DIK5</accession>
<sequence length="424" mass="48507">MAMVIPIAKPGKDPMNPNKIIQYNINGFYNNFTDLNLLGRDYDPLIFALQETHLTSRKTPCLKGYHVFWRNHPSNTAKGGTAILIKEQNWAREIPIHSTLECTVIQTKMRGRYITICSLYLNPGERIDYAKLSSLVEELPTPFLILGDYNAQSVAWGSSTTNTRGRTIERFIEEHNLLLLNDGSFTYLSPSYGTFSAIDLSLCSPSLELTFNWNVAKDTYNSDHFPVILTDLDTNCSITRRKRWKEDSANWPAFQRQIAGKFTQYASASIDEQLDEFNNGVIGIAQKTIPVTSTNPKKKYVPWWTKEIKDAIKKRRRLYRIYKNYPTPENLSAFRISRSHVKKLVVEAKQKSWQDFVERIDSTSTSKEVWDKMRKLCGRFKGSGPTAMISSEGFVADQKLIAETLANKLIDNKIITPEAKTRHD</sequence>
<keyword evidence="3" id="KW-1185">Reference proteome</keyword>
<dbReference type="Gene3D" id="3.60.10.10">
    <property type="entry name" value="Endonuclease/exonuclease/phosphatase"/>
    <property type="match status" value="1"/>
</dbReference>
<reference evidence="2" key="1">
    <citation type="submission" date="2022-08" db="UniProtKB">
        <authorList>
            <consortium name="EnsemblMetazoa"/>
        </authorList>
    </citation>
    <scope>IDENTIFICATION</scope>
    <source>
        <strain evidence="2">Israel</strain>
    </source>
</reference>
<feature type="domain" description="Endonuclease/exonuclease/phosphatase" evidence="1">
    <location>
        <begin position="114"/>
        <end position="228"/>
    </location>
</feature>
<dbReference type="SUPFAM" id="SSF56219">
    <property type="entry name" value="DNase I-like"/>
    <property type="match status" value="1"/>
</dbReference>
<dbReference type="Proteomes" id="UP000092462">
    <property type="component" value="Unassembled WGS sequence"/>
</dbReference>
<dbReference type="VEuPathDB" id="VectorBase:PPAI007990"/>
<proteinExistence type="predicted"/>
<dbReference type="EnsemblMetazoa" id="PPAI007990-RA">
    <property type="protein sequence ID" value="PPAI007990-PA"/>
    <property type="gene ID" value="PPAI007990"/>
</dbReference>
<evidence type="ECO:0000313" key="3">
    <source>
        <dbReference type="Proteomes" id="UP000092462"/>
    </source>
</evidence>
<dbReference type="GO" id="GO:0003824">
    <property type="term" value="F:catalytic activity"/>
    <property type="evidence" value="ECO:0007669"/>
    <property type="project" value="InterPro"/>
</dbReference>